<comment type="caution">
    <text evidence="1">The sequence shown here is derived from an EMBL/GenBank/DDBJ whole genome shotgun (WGS) entry which is preliminary data.</text>
</comment>
<reference evidence="1" key="1">
    <citation type="journal article" date="2014" name="Int. J. Syst. Evol. Microbiol.">
        <title>Complete genome sequence of Corynebacterium casei LMG S-19264T (=DSM 44701T), isolated from a smear-ripened cheese.</title>
        <authorList>
            <consortium name="US DOE Joint Genome Institute (JGI-PGF)"/>
            <person name="Walter F."/>
            <person name="Albersmeier A."/>
            <person name="Kalinowski J."/>
            <person name="Ruckert C."/>
        </authorList>
    </citation>
    <scope>NUCLEOTIDE SEQUENCE</scope>
    <source>
        <strain evidence="1">JCM 4386</strain>
    </source>
</reference>
<proteinExistence type="predicted"/>
<evidence type="ECO:0000313" key="1">
    <source>
        <dbReference type="EMBL" id="GGS32681.1"/>
    </source>
</evidence>
<dbReference type="Proteomes" id="UP000606194">
    <property type="component" value="Unassembled WGS sequence"/>
</dbReference>
<sequence length="53" mass="5673">MTWSGLGRMRLWGTVHPALGADVDEATAFLARGTLVNTLTSIKLPSDDRESGT</sequence>
<name>A0A918GEF7_9ACTN</name>
<reference evidence="1" key="2">
    <citation type="submission" date="2020-09" db="EMBL/GenBank/DDBJ databases">
        <authorList>
            <person name="Sun Q."/>
            <person name="Ohkuma M."/>
        </authorList>
    </citation>
    <scope>NUCLEOTIDE SEQUENCE</scope>
    <source>
        <strain evidence="1">JCM 4386</strain>
    </source>
</reference>
<accession>A0A918GEF7</accession>
<gene>
    <name evidence="1" type="ORF">GCM10010269_83500</name>
</gene>
<organism evidence="1 2">
    <name type="scientific">Streptomyces humidus</name>
    <dbReference type="NCBI Taxonomy" id="52259"/>
    <lineage>
        <taxon>Bacteria</taxon>
        <taxon>Bacillati</taxon>
        <taxon>Actinomycetota</taxon>
        <taxon>Actinomycetes</taxon>
        <taxon>Kitasatosporales</taxon>
        <taxon>Streptomycetaceae</taxon>
        <taxon>Streptomyces</taxon>
    </lineage>
</organism>
<protein>
    <submittedName>
        <fullName evidence="1">Uncharacterized protein</fullName>
    </submittedName>
</protein>
<dbReference type="AlphaFoldDB" id="A0A918GEF7"/>
<dbReference type="EMBL" id="BMTL01000089">
    <property type="protein sequence ID" value="GGS32681.1"/>
    <property type="molecule type" value="Genomic_DNA"/>
</dbReference>
<evidence type="ECO:0000313" key="2">
    <source>
        <dbReference type="Proteomes" id="UP000606194"/>
    </source>
</evidence>
<keyword evidence="2" id="KW-1185">Reference proteome</keyword>